<dbReference type="AlphaFoldDB" id="A0A4P2VXI2"/>
<dbReference type="InterPro" id="IPR041492">
    <property type="entry name" value="HAD_2"/>
</dbReference>
<dbReference type="PANTHER" id="PTHR18901:SF38">
    <property type="entry name" value="PSEUDOURIDINE-5'-PHOSPHATASE"/>
    <property type="match status" value="1"/>
</dbReference>
<keyword evidence="2" id="KW-1185">Reference proteome</keyword>
<dbReference type="SFLD" id="SFLDG01135">
    <property type="entry name" value="C1.5.6:_HAD__Beta-PGM__Phospha"/>
    <property type="match status" value="1"/>
</dbReference>
<dbReference type="PANTHER" id="PTHR18901">
    <property type="entry name" value="2-DEOXYGLUCOSE-6-PHOSPHATE PHOSPHATASE 2"/>
    <property type="match status" value="1"/>
</dbReference>
<dbReference type="Gene3D" id="1.10.150.240">
    <property type="entry name" value="Putative phosphatase, domain 2"/>
    <property type="match status" value="1"/>
</dbReference>
<dbReference type="SUPFAM" id="SSF56784">
    <property type="entry name" value="HAD-like"/>
    <property type="match status" value="1"/>
</dbReference>
<dbReference type="KEGG" id="sbf:JCM31447_28190"/>
<dbReference type="Gene3D" id="3.40.50.1000">
    <property type="entry name" value="HAD superfamily/HAD-like"/>
    <property type="match status" value="1"/>
</dbReference>
<dbReference type="SFLD" id="SFLDS00003">
    <property type="entry name" value="Haloacid_Dehalogenase"/>
    <property type="match status" value="1"/>
</dbReference>
<dbReference type="NCBIfam" id="TIGR01509">
    <property type="entry name" value="HAD-SF-IA-v3"/>
    <property type="match status" value="1"/>
</dbReference>
<sequence>MSAKYELKENLKVIFDMDGVIIDSEPIWQEAEIEVFKSVGLNLDRAMCQQTSGYRMDAAVDYWFKRQPWTNKSKLQVENEVKEIVCKMIVDHALAKPGAINLIHELAKNKITMAICSSSSMKIIKTVCEKLNITSFMQIFQTGEDCSYGKPHPEPYLATAKRLNALPSQCIVIEDSLTGAISGKSAGMKVIAVPEEHNFQKTIFDFCDAKYSSLENLKIEDLLNIISH</sequence>
<dbReference type="Pfam" id="PF13419">
    <property type="entry name" value="HAD_2"/>
    <property type="match status" value="1"/>
</dbReference>
<dbReference type="CDD" id="cd07505">
    <property type="entry name" value="HAD_BPGM-like"/>
    <property type="match status" value="1"/>
</dbReference>
<protein>
    <submittedName>
        <fullName evidence="1">Haloacid dehalogenase superfamily protein</fullName>
    </submittedName>
</protein>
<dbReference type="Proteomes" id="UP000291236">
    <property type="component" value="Chromosome"/>
</dbReference>
<proteinExistence type="predicted"/>
<reference evidence="1 2" key="1">
    <citation type="submission" date="2018-12" db="EMBL/GenBank/DDBJ databases">
        <title>Rubrispira sanarue gen. nov., sp., nov., a member of the order Silvanigrellales, isolated from a brackish lake in Hamamatsu Japan.</title>
        <authorList>
            <person name="Maejima Y."/>
            <person name="Iino T."/>
            <person name="Muraguchi Y."/>
            <person name="Fukuda K."/>
            <person name="Nojiri H."/>
            <person name="Ohkuma M."/>
            <person name="Moriuchi R."/>
            <person name="Dohra H."/>
            <person name="Kimbara K."/>
            <person name="Shintani M."/>
        </authorList>
    </citation>
    <scope>NUCLEOTIDE SEQUENCE [LARGE SCALE GENOMIC DNA]</scope>
    <source>
        <strain evidence="1 2">RF1110005</strain>
    </source>
</reference>
<dbReference type="SFLD" id="SFLDG01129">
    <property type="entry name" value="C1.5:_HAD__Beta-PGM__Phosphata"/>
    <property type="match status" value="1"/>
</dbReference>
<dbReference type="NCBIfam" id="NF008087">
    <property type="entry name" value="PRK10826.1"/>
    <property type="match status" value="1"/>
</dbReference>
<accession>A0A4P2VXI2</accession>
<dbReference type="RefSeq" id="WP_130611950.1">
    <property type="nucleotide sequence ID" value="NZ_AP019368.1"/>
</dbReference>
<evidence type="ECO:0000313" key="1">
    <source>
        <dbReference type="EMBL" id="BBH54355.1"/>
    </source>
</evidence>
<dbReference type="InterPro" id="IPR023198">
    <property type="entry name" value="PGP-like_dom2"/>
</dbReference>
<organism evidence="1 2">
    <name type="scientific">Fluviispira sanaruensis</name>
    <dbReference type="NCBI Taxonomy" id="2493639"/>
    <lineage>
        <taxon>Bacteria</taxon>
        <taxon>Pseudomonadati</taxon>
        <taxon>Bdellovibrionota</taxon>
        <taxon>Oligoflexia</taxon>
        <taxon>Silvanigrellales</taxon>
        <taxon>Silvanigrellaceae</taxon>
        <taxon>Fluviispira</taxon>
    </lineage>
</organism>
<gene>
    <name evidence="1" type="ORF">JCM31447_28190</name>
</gene>
<dbReference type="InterPro" id="IPR006439">
    <property type="entry name" value="HAD-SF_hydro_IA"/>
</dbReference>
<name>A0A4P2VXI2_FLUSA</name>
<dbReference type="EMBL" id="AP019368">
    <property type="protein sequence ID" value="BBH54355.1"/>
    <property type="molecule type" value="Genomic_DNA"/>
</dbReference>
<dbReference type="InterPro" id="IPR036412">
    <property type="entry name" value="HAD-like_sf"/>
</dbReference>
<dbReference type="OrthoDB" id="5293434at2"/>
<evidence type="ECO:0000313" key="2">
    <source>
        <dbReference type="Proteomes" id="UP000291236"/>
    </source>
</evidence>
<dbReference type="InterPro" id="IPR023214">
    <property type="entry name" value="HAD_sf"/>
</dbReference>